<feature type="transmembrane region" description="Helical" evidence="1">
    <location>
        <begin position="96"/>
        <end position="118"/>
    </location>
</feature>
<evidence type="ECO:0000313" key="2">
    <source>
        <dbReference type="EMBL" id="QGU05565.1"/>
    </source>
</evidence>
<dbReference type="EMBL" id="CP046453">
    <property type="protein sequence ID" value="QGU05565.1"/>
    <property type="molecule type" value="Genomic_DNA"/>
</dbReference>
<accession>A0A6B8W2B6</accession>
<dbReference type="Proteomes" id="UP000425178">
    <property type="component" value="Chromosome"/>
</dbReference>
<dbReference type="AlphaFoldDB" id="A0A6B8W2B6"/>
<keyword evidence="3" id="KW-1185">Reference proteome</keyword>
<evidence type="ECO:0000313" key="3">
    <source>
        <dbReference type="Proteomes" id="UP000425178"/>
    </source>
</evidence>
<dbReference type="RefSeq" id="WP_156228993.1">
    <property type="nucleotide sequence ID" value="NZ_CP046453.1"/>
</dbReference>
<keyword evidence="1" id="KW-0812">Transmembrane</keyword>
<keyword evidence="1" id="KW-0472">Membrane</keyword>
<protein>
    <submittedName>
        <fullName evidence="2">Uncharacterized protein</fullName>
    </submittedName>
</protein>
<keyword evidence="1" id="KW-1133">Transmembrane helix</keyword>
<gene>
    <name evidence="2" type="ORF">CETAM_11665</name>
</gene>
<name>A0A6B8W2B6_9CORY</name>
<organism evidence="2 3">
    <name type="scientific">Corynebacterium comes</name>
    <dbReference type="NCBI Taxonomy" id="2675218"/>
    <lineage>
        <taxon>Bacteria</taxon>
        <taxon>Bacillati</taxon>
        <taxon>Actinomycetota</taxon>
        <taxon>Actinomycetes</taxon>
        <taxon>Mycobacteriales</taxon>
        <taxon>Corynebacteriaceae</taxon>
        <taxon>Corynebacterium</taxon>
    </lineage>
</organism>
<feature type="transmembrane region" description="Helical" evidence="1">
    <location>
        <begin position="42"/>
        <end position="62"/>
    </location>
</feature>
<proteinExistence type="predicted"/>
<sequence length="122" mass="12669">MEIAALRRLTGMIADRLWLVAFVLGAVGGGLVWLGVRLGLALVTIAILIVPVAVVAVFARLLRQPADRIPRWLTVLGGSGSVTGLVWLIVSPGHVPAILILAVGVWLLIVGIIASVAVGRVG</sequence>
<dbReference type="KEGG" id="ccoe:CETAM_11665"/>
<feature type="transmembrane region" description="Helical" evidence="1">
    <location>
        <begin position="69"/>
        <end position="90"/>
    </location>
</feature>
<feature type="transmembrane region" description="Helical" evidence="1">
    <location>
        <begin position="17"/>
        <end position="36"/>
    </location>
</feature>
<reference evidence="2 3" key="1">
    <citation type="journal article" date="2021" name="Int. J. Syst. Evol. Microbiol.">
        <title>Classification of three corynebacterial strains isolated from a small paddock in North Rhine-Westphalia: proposal of &lt;i&gt;Corynebacterium kalinowskii&lt;/i&gt; sp. nov., &lt;i&gt;Corynebacterium comes&lt;/i&gt; sp. nov. and &lt;i&gt;Corynebacterium occultum&lt;/i&gt; sp. nov.</title>
        <authorList>
            <person name="Schaffert L."/>
            <person name="Ruwe M."/>
            <person name="Milse J."/>
            <person name="Hanuschka K."/>
            <person name="Ortseifen V."/>
            <person name="Droste J."/>
            <person name="Brandt D."/>
            <person name="Schl L."/>
            <person name="Kutter Y."/>
            <person name="Vinke S."/>
            <person name="Vieh P."/>
            <person name="Jacob L."/>
            <person name="L N.C."/>
            <person name="Schulte-Berndt E."/>
            <person name="Hain C."/>
            <person name="Linder M."/>
            <person name="Schmidt P."/>
            <person name="Wollenschl L."/>
            <person name="Luttermann T."/>
            <person name="Thieme E."/>
            <person name="Hassa J."/>
            <person name="Haak M."/>
            <person name="Wittchen M."/>
            <person name="Mentz A."/>
            <person name="Persicke M."/>
            <person name="Busche T."/>
            <person name="R C."/>
        </authorList>
    </citation>
    <scope>NUCLEOTIDE SEQUENCE [LARGE SCALE GENOMIC DNA]</scope>
    <source>
        <strain evidence="2 3">2019</strain>
    </source>
</reference>
<evidence type="ECO:0000256" key="1">
    <source>
        <dbReference type="SAM" id="Phobius"/>
    </source>
</evidence>